<dbReference type="InterPro" id="IPR006379">
    <property type="entry name" value="HAD-SF_hydro_IIB"/>
</dbReference>
<protein>
    <submittedName>
        <fullName evidence="1">Unannotated protein</fullName>
    </submittedName>
</protein>
<dbReference type="NCBIfam" id="TIGR00099">
    <property type="entry name" value="Cof-subfamily"/>
    <property type="match status" value="1"/>
</dbReference>
<dbReference type="Gene3D" id="3.40.50.1000">
    <property type="entry name" value="HAD superfamily/HAD-like"/>
    <property type="match status" value="1"/>
</dbReference>
<evidence type="ECO:0000313" key="1">
    <source>
        <dbReference type="EMBL" id="CAB4696558.1"/>
    </source>
</evidence>
<dbReference type="GO" id="GO:0016791">
    <property type="term" value="F:phosphatase activity"/>
    <property type="evidence" value="ECO:0007669"/>
    <property type="project" value="UniProtKB-ARBA"/>
</dbReference>
<organism evidence="1">
    <name type="scientific">freshwater metagenome</name>
    <dbReference type="NCBI Taxonomy" id="449393"/>
    <lineage>
        <taxon>unclassified sequences</taxon>
        <taxon>metagenomes</taxon>
        <taxon>ecological metagenomes</taxon>
    </lineage>
</organism>
<sequence length="274" mass="29986">MESLPARFPRDVEVIATDLDRTLIWEDGVVRDRTWAAIERARAAGLRVIPVTGRMVQSMRRVIPLERLPEPAVCYQGAVVLDADGTWLRHTPIPTELALETIAALAEEGWPNPNVYLNDELHVAEANDNTRSYAGFQGLAITEVGPLLDWLDTPPTKIVCVGDPAALDVLELRMKARFGSRLWISKSLPYFLEFAAAGVTKGAGLEVLAEKYGFSPDKVVAFGDGENDVELLEWAGYGVAVDNAHARVKAVADWVCPSGEVQGVAQVIERLLDD</sequence>
<dbReference type="InterPro" id="IPR036412">
    <property type="entry name" value="HAD-like_sf"/>
</dbReference>
<dbReference type="InterPro" id="IPR023214">
    <property type="entry name" value="HAD_sf"/>
</dbReference>
<reference evidence="1" key="1">
    <citation type="submission" date="2020-05" db="EMBL/GenBank/DDBJ databases">
        <authorList>
            <person name="Chiriac C."/>
            <person name="Salcher M."/>
            <person name="Ghai R."/>
            <person name="Kavagutti S V."/>
        </authorList>
    </citation>
    <scope>NUCLEOTIDE SEQUENCE</scope>
</reference>
<dbReference type="NCBIfam" id="TIGR01484">
    <property type="entry name" value="HAD-SF-IIB"/>
    <property type="match status" value="1"/>
</dbReference>
<dbReference type="InterPro" id="IPR000150">
    <property type="entry name" value="Cof"/>
</dbReference>
<proteinExistence type="predicted"/>
<dbReference type="PANTHER" id="PTHR10000">
    <property type="entry name" value="PHOSPHOSERINE PHOSPHATASE"/>
    <property type="match status" value="1"/>
</dbReference>
<gene>
    <name evidence="1" type="ORF">UFOPK2399_01064</name>
</gene>
<dbReference type="SFLD" id="SFLDS00003">
    <property type="entry name" value="Haloacid_Dehalogenase"/>
    <property type="match status" value="1"/>
</dbReference>
<dbReference type="GO" id="GO:0005829">
    <property type="term" value="C:cytosol"/>
    <property type="evidence" value="ECO:0007669"/>
    <property type="project" value="TreeGrafter"/>
</dbReference>
<dbReference type="Gene3D" id="3.30.1240.10">
    <property type="match status" value="1"/>
</dbReference>
<dbReference type="EMBL" id="CAEZXP010000002">
    <property type="protein sequence ID" value="CAB4696558.1"/>
    <property type="molecule type" value="Genomic_DNA"/>
</dbReference>
<dbReference type="SFLD" id="SFLDG01140">
    <property type="entry name" value="C2.B:_Phosphomannomutase_and_P"/>
    <property type="match status" value="1"/>
</dbReference>
<name>A0A6J6PJD0_9ZZZZ</name>
<dbReference type="PANTHER" id="PTHR10000:SF8">
    <property type="entry name" value="HAD SUPERFAMILY HYDROLASE-LIKE, TYPE 3"/>
    <property type="match status" value="1"/>
</dbReference>
<dbReference type="CDD" id="cd07516">
    <property type="entry name" value="HAD_Pase"/>
    <property type="match status" value="1"/>
</dbReference>
<accession>A0A6J6PJD0</accession>
<dbReference type="GO" id="GO:0000287">
    <property type="term" value="F:magnesium ion binding"/>
    <property type="evidence" value="ECO:0007669"/>
    <property type="project" value="TreeGrafter"/>
</dbReference>
<dbReference type="Pfam" id="PF08282">
    <property type="entry name" value="Hydrolase_3"/>
    <property type="match status" value="1"/>
</dbReference>
<dbReference type="SUPFAM" id="SSF56784">
    <property type="entry name" value="HAD-like"/>
    <property type="match status" value="1"/>
</dbReference>
<dbReference type="AlphaFoldDB" id="A0A6J6PJD0"/>